<keyword evidence="3" id="KW-1185">Reference proteome</keyword>
<dbReference type="GO" id="GO:0016740">
    <property type="term" value="F:transferase activity"/>
    <property type="evidence" value="ECO:0007669"/>
    <property type="project" value="UniProtKB-KW"/>
</dbReference>
<dbReference type="InterPro" id="IPR001763">
    <property type="entry name" value="Rhodanese-like_dom"/>
</dbReference>
<dbReference type="PANTHER" id="PTHR43031">
    <property type="entry name" value="FAD-DEPENDENT OXIDOREDUCTASE"/>
    <property type="match status" value="1"/>
</dbReference>
<evidence type="ECO:0000259" key="1">
    <source>
        <dbReference type="PROSITE" id="PS50206"/>
    </source>
</evidence>
<dbReference type="Pfam" id="PF00581">
    <property type="entry name" value="Rhodanese"/>
    <property type="match status" value="1"/>
</dbReference>
<dbReference type="EMBL" id="FNQY01000033">
    <property type="protein sequence ID" value="SEA61438.1"/>
    <property type="molecule type" value="Genomic_DNA"/>
</dbReference>
<dbReference type="CDD" id="cd00158">
    <property type="entry name" value="RHOD"/>
    <property type="match status" value="1"/>
</dbReference>
<accession>A0A1H4CM98</accession>
<dbReference type="PANTHER" id="PTHR43031:SF1">
    <property type="entry name" value="PYRIDINE NUCLEOTIDE-DISULPHIDE OXIDOREDUCTASE"/>
    <property type="match status" value="1"/>
</dbReference>
<dbReference type="Gene3D" id="3.40.250.10">
    <property type="entry name" value="Rhodanese-like domain"/>
    <property type="match status" value="1"/>
</dbReference>
<feature type="domain" description="Rhodanese" evidence="1">
    <location>
        <begin position="15"/>
        <end position="98"/>
    </location>
</feature>
<dbReference type="SUPFAM" id="SSF52821">
    <property type="entry name" value="Rhodanese/Cell cycle control phosphatase"/>
    <property type="match status" value="1"/>
</dbReference>
<dbReference type="RefSeq" id="WP_091401173.1">
    <property type="nucleotide sequence ID" value="NZ_FNQY01000033.1"/>
</dbReference>
<proteinExistence type="predicted"/>
<protein>
    <submittedName>
        <fullName evidence="2">Rhodanese-related sulfurtransferase</fullName>
    </submittedName>
</protein>
<name>A0A1H4CM98_9BACT</name>
<dbReference type="Proteomes" id="UP000199041">
    <property type="component" value="Unassembled WGS sequence"/>
</dbReference>
<organism evidence="2 3">
    <name type="scientific">Arachidicoccus rhizosphaerae</name>
    <dbReference type="NCBI Taxonomy" id="551991"/>
    <lineage>
        <taxon>Bacteria</taxon>
        <taxon>Pseudomonadati</taxon>
        <taxon>Bacteroidota</taxon>
        <taxon>Chitinophagia</taxon>
        <taxon>Chitinophagales</taxon>
        <taxon>Chitinophagaceae</taxon>
        <taxon>Arachidicoccus</taxon>
    </lineage>
</organism>
<dbReference type="AlphaFoldDB" id="A0A1H4CM98"/>
<keyword evidence="2" id="KW-0808">Transferase</keyword>
<gene>
    <name evidence="2" type="ORF">SAMN05192529_13328</name>
</gene>
<dbReference type="InterPro" id="IPR050229">
    <property type="entry name" value="GlpE_sulfurtransferase"/>
</dbReference>
<evidence type="ECO:0000313" key="2">
    <source>
        <dbReference type="EMBL" id="SEA61438.1"/>
    </source>
</evidence>
<dbReference type="OrthoDB" id="9808735at2"/>
<dbReference type="SMART" id="SM00450">
    <property type="entry name" value="RHOD"/>
    <property type="match status" value="1"/>
</dbReference>
<reference evidence="2 3" key="1">
    <citation type="submission" date="2016-10" db="EMBL/GenBank/DDBJ databases">
        <authorList>
            <person name="de Groot N.N."/>
        </authorList>
    </citation>
    <scope>NUCLEOTIDE SEQUENCE [LARGE SCALE GENOMIC DNA]</scope>
    <source>
        <strain evidence="2 3">Vu-144</strain>
    </source>
</reference>
<evidence type="ECO:0000313" key="3">
    <source>
        <dbReference type="Proteomes" id="UP000199041"/>
    </source>
</evidence>
<dbReference type="InterPro" id="IPR036873">
    <property type="entry name" value="Rhodanese-like_dom_sf"/>
</dbReference>
<dbReference type="STRING" id="551991.SAMN05192529_13328"/>
<dbReference type="PROSITE" id="PS50206">
    <property type="entry name" value="RHODANESE_3"/>
    <property type="match status" value="1"/>
</dbReference>
<sequence>MEQITVTDLKQKLENGENVNLLDVREDNERAEFNIGGRHIPLGKIQLFELDDLQDWKDQQIIVYCRSGKRSGLATMMLGQAGFDKVLNLEGGMLKWVETYGLEG</sequence>